<comment type="caution">
    <text evidence="2">The sequence shown here is derived from an EMBL/GenBank/DDBJ whole genome shotgun (WGS) entry which is preliminary data.</text>
</comment>
<dbReference type="RefSeq" id="WP_338236187.1">
    <property type="nucleotide sequence ID" value="NZ_BQKE01000001.1"/>
</dbReference>
<gene>
    <name evidence="2" type="primary">glcK</name>
    <name evidence="2" type="ORF">PEDI_09910</name>
</gene>
<sequence>MSETYLGIDIGGTNTKFGIVSRQGELLEKVKYPTAELSAEPDGYIEAFLGKLTAFLETHPEIKKVGLGVPGTLGPRRRKTMEFPNIPGLSNYDLMDRLESDFPTHVFRLENDANAAALGEFFFAKEVIPDDYIFLTLGTGVGGAVIYEKDIFGGEGGNAMEVGHIPVGNGKSLEETIGKKGIVAMCRKYLEEGKLDSKLKNNESLNSKKIQKACLEGDPVAVKVFTKVGKYLGQGIVSNLRILDIATVILGGGVAETYDVLYPAMMEELEKWLTPYYLEKLNIKTASLANEAGILGAASLVIAS</sequence>
<reference evidence="2 3" key="1">
    <citation type="submission" date="2021-12" db="EMBL/GenBank/DDBJ databases">
        <title>Genome sequencing of bacteria with rrn-lacking chromosome and rrn-plasmid.</title>
        <authorList>
            <person name="Anda M."/>
            <person name="Iwasaki W."/>
        </authorList>
    </citation>
    <scope>NUCLEOTIDE SEQUENCE [LARGE SCALE GENOMIC DNA]</scope>
    <source>
        <strain evidence="2 3">NBRC 15940</strain>
    </source>
</reference>
<evidence type="ECO:0000256" key="1">
    <source>
        <dbReference type="ARBA" id="ARBA00006479"/>
    </source>
</evidence>
<dbReference type="EMBL" id="BQKE01000001">
    <property type="protein sequence ID" value="GJM60439.1"/>
    <property type="molecule type" value="Genomic_DNA"/>
</dbReference>
<dbReference type="Gene3D" id="3.30.420.40">
    <property type="match status" value="2"/>
</dbReference>
<dbReference type="InterPro" id="IPR043129">
    <property type="entry name" value="ATPase_NBD"/>
</dbReference>
<evidence type="ECO:0000313" key="2">
    <source>
        <dbReference type="EMBL" id="GJM60439.1"/>
    </source>
</evidence>
<accession>A0AAN4VWB8</accession>
<name>A0AAN4VWB8_9BACT</name>
<keyword evidence="3" id="KW-1185">Reference proteome</keyword>
<protein>
    <submittedName>
        <fullName evidence="2">Glucokinase</fullName>
    </submittedName>
</protein>
<dbReference type="AlphaFoldDB" id="A0AAN4VWB8"/>
<evidence type="ECO:0000313" key="3">
    <source>
        <dbReference type="Proteomes" id="UP001310022"/>
    </source>
</evidence>
<dbReference type="InterPro" id="IPR000600">
    <property type="entry name" value="ROK"/>
</dbReference>
<dbReference type="PANTHER" id="PTHR18964">
    <property type="entry name" value="ROK (REPRESSOR, ORF, KINASE) FAMILY"/>
    <property type="match status" value="1"/>
</dbReference>
<proteinExistence type="inferred from homology"/>
<dbReference type="SUPFAM" id="SSF53067">
    <property type="entry name" value="Actin-like ATPase domain"/>
    <property type="match status" value="1"/>
</dbReference>
<dbReference type="Pfam" id="PF00480">
    <property type="entry name" value="ROK"/>
    <property type="match status" value="1"/>
</dbReference>
<dbReference type="PANTHER" id="PTHR18964:SF149">
    <property type="entry name" value="BIFUNCTIONAL UDP-N-ACETYLGLUCOSAMINE 2-EPIMERASE_N-ACETYLMANNOSAMINE KINASE"/>
    <property type="match status" value="1"/>
</dbReference>
<dbReference type="Proteomes" id="UP001310022">
    <property type="component" value="Unassembled WGS sequence"/>
</dbReference>
<organism evidence="2 3">
    <name type="scientific">Persicobacter diffluens</name>
    <dbReference type="NCBI Taxonomy" id="981"/>
    <lineage>
        <taxon>Bacteria</taxon>
        <taxon>Pseudomonadati</taxon>
        <taxon>Bacteroidota</taxon>
        <taxon>Cytophagia</taxon>
        <taxon>Cytophagales</taxon>
        <taxon>Persicobacteraceae</taxon>
        <taxon>Persicobacter</taxon>
    </lineage>
</organism>
<comment type="similarity">
    <text evidence="1">Belongs to the ROK (NagC/XylR) family.</text>
</comment>